<dbReference type="CDD" id="cd01948">
    <property type="entry name" value="EAL"/>
    <property type="match status" value="1"/>
</dbReference>
<keyword evidence="2" id="KW-1003">Cell membrane</keyword>
<dbReference type="InterPro" id="IPR043128">
    <property type="entry name" value="Rev_trsase/Diguanyl_cyclase"/>
</dbReference>
<dbReference type="SUPFAM" id="SSF55073">
    <property type="entry name" value="Nucleotide cyclase"/>
    <property type="match status" value="1"/>
</dbReference>
<dbReference type="InterPro" id="IPR029787">
    <property type="entry name" value="Nucleotide_cyclase"/>
</dbReference>
<evidence type="ECO:0000256" key="3">
    <source>
        <dbReference type="ARBA" id="ARBA00023136"/>
    </source>
</evidence>
<keyword evidence="4" id="KW-0175">Coiled coil</keyword>
<dbReference type="Pfam" id="PF00672">
    <property type="entry name" value="HAMP"/>
    <property type="match status" value="1"/>
</dbReference>
<organism evidence="9 10">
    <name type="scientific">Mesobacillus maritimus</name>
    <dbReference type="NCBI Taxonomy" id="1643336"/>
    <lineage>
        <taxon>Bacteria</taxon>
        <taxon>Bacillati</taxon>
        <taxon>Bacillota</taxon>
        <taxon>Bacilli</taxon>
        <taxon>Bacillales</taxon>
        <taxon>Bacillaceae</taxon>
        <taxon>Mesobacillus</taxon>
    </lineage>
</organism>
<dbReference type="PANTHER" id="PTHR44757">
    <property type="entry name" value="DIGUANYLATE CYCLASE DGCP"/>
    <property type="match status" value="1"/>
</dbReference>
<dbReference type="NCBIfam" id="TIGR00254">
    <property type="entry name" value="GGDEF"/>
    <property type="match status" value="1"/>
</dbReference>
<name>A0ABS7K7Y6_9BACI</name>
<evidence type="ECO:0000256" key="4">
    <source>
        <dbReference type="SAM" id="Coils"/>
    </source>
</evidence>
<dbReference type="Pfam" id="PF00563">
    <property type="entry name" value="EAL"/>
    <property type="match status" value="1"/>
</dbReference>
<dbReference type="InterPro" id="IPR052155">
    <property type="entry name" value="Biofilm_reg_signaling"/>
</dbReference>
<dbReference type="SMART" id="SM00052">
    <property type="entry name" value="EAL"/>
    <property type="match status" value="1"/>
</dbReference>
<dbReference type="InterPro" id="IPR000160">
    <property type="entry name" value="GGDEF_dom"/>
</dbReference>
<feature type="domain" description="EAL" evidence="6">
    <location>
        <begin position="588"/>
        <end position="842"/>
    </location>
</feature>
<feature type="coiled-coil region" evidence="4">
    <location>
        <begin position="384"/>
        <end position="411"/>
    </location>
</feature>
<sequence length="842" mass="96436">MSIKKKLPLIFTTIVLCIVITNSALHYFRSKEKLIEYNERETELIIQEISYQVENSKDGALYVEDILARELRTASIMIQHALPPDYHDVTNEQLVELANQLNVSHITLLAQTEDDIIGVRSSDPDEINMSTKDWLYWYDAFQQLFDLEPVTVEEGLALENYWSGPIEIAASNPDHTDKWGYYYDGTTNYMINPYFRDSQVLEYEKQFGPGNVIERFEQNLEGILELTVFNPENFGQESKIVLNNGNTFIRISDQPVWYGSYDFKNQAVDADMIQSVIKAGERQSYTEEVNGKIVTKTFVPIFPKKEDPYVIGLTYDYSIIQNELENEMIHHIFSAIPFILLALLISLVFSRSITKPIGHIVERVNDIARGNFGGSIELKRKDELGDLSNNVNALSQSLQNYVNDLEKSQEVIRFQAYHDPLTGLLNRRAFQEELQKRIDCAKETGETIAVLFIDIDRFKDVNDTLGHAKGDQLITLIAERIETCLSGGNSVVTRQGGDEFIILLNENSEENIMSVAHSIVTTISQPYLIGENEVNINASCGICLYPKHTDNPETLMIYADGAMYAAKKESGNKVVLYNEEITKEKNDRYQVEDRLRKAINHELIEVYYQPQIDARGDVLTGVEALLRWTDEELGFVPPEVFISVAEDIGMIHRLWEIAMEQACCQVRKWNEDRDVPLSLAVNFSAKQFQDPDALVRQVKDFLRKCQLDPVNFEVEITESALLYNVNEISKALKELQDYGISISIDDFGTGYSSLSYLKNLPINTLKIDRSFIQDIKENHDNTQIPEAVINLARSLQLRVIAEGVEEKYQKDFLVDNQCTHMQGYLFSKPLTKTQFEEHWLRK</sequence>
<feature type="domain" description="GGDEF" evidence="8">
    <location>
        <begin position="446"/>
        <end position="579"/>
    </location>
</feature>
<dbReference type="PROSITE" id="PS50885">
    <property type="entry name" value="HAMP"/>
    <property type="match status" value="1"/>
</dbReference>
<dbReference type="Proteomes" id="UP000769780">
    <property type="component" value="Unassembled WGS sequence"/>
</dbReference>
<dbReference type="SMART" id="SM00304">
    <property type="entry name" value="HAMP"/>
    <property type="match status" value="1"/>
</dbReference>
<reference evidence="9 10" key="1">
    <citation type="submission" date="2020-07" db="EMBL/GenBank/DDBJ databases">
        <title>Fungal Genomes of the International Space Station.</title>
        <authorList>
            <person name="Seuylemezian A."/>
            <person name="Singh N.K."/>
            <person name="Wood J."/>
            <person name="Venkateswaran K."/>
        </authorList>
    </citation>
    <scope>NUCLEOTIDE SEQUENCE [LARGE SCALE GENOMIC DNA]</scope>
    <source>
        <strain evidence="9 10">PL-B2</strain>
    </source>
</reference>
<dbReference type="Gene3D" id="6.10.340.10">
    <property type="match status" value="1"/>
</dbReference>
<protein>
    <submittedName>
        <fullName evidence="9">EAL domain-containing protein</fullName>
    </submittedName>
</protein>
<evidence type="ECO:0000313" key="9">
    <source>
        <dbReference type="EMBL" id="MBY0098381.1"/>
    </source>
</evidence>
<dbReference type="SUPFAM" id="SSF158472">
    <property type="entry name" value="HAMP domain-like"/>
    <property type="match status" value="1"/>
</dbReference>
<dbReference type="PROSITE" id="PS50883">
    <property type="entry name" value="EAL"/>
    <property type="match status" value="1"/>
</dbReference>
<evidence type="ECO:0000256" key="5">
    <source>
        <dbReference type="SAM" id="Phobius"/>
    </source>
</evidence>
<feature type="transmembrane region" description="Helical" evidence="5">
    <location>
        <begin position="7"/>
        <end position="28"/>
    </location>
</feature>
<keyword evidence="5" id="KW-0812">Transmembrane</keyword>
<dbReference type="SUPFAM" id="SSF141868">
    <property type="entry name" value="EAL domain-like"/>
    <property type="match status" value="1"/>
</dbReference>
<dbReference type="PROSITE" id="PS50887">
    <property type="entry name" value="GGDEF"/>
    <property type="match status" value="1"/>
</dbReference>
<dbReference type="InterPro" id="IPR003660">
    <property type="entry name" value="HAMP_dom"/>
</dbReference>
<dbReference type="SMART" id="SM00267">
    <property type="entry name" value="GGDEF"/>
    <property type="match status" value="1"/>
</dbReference>
<dbReference type="CDD" id="cd01949">
    <property type="entry name" value="GGDEF"/>
    <property type="match status" value="1"/>
</dbReference>
<proteinExistence type="predicted"/>
<dbReference type="Gene3D" id="3.20.20.450">
    <property type="entry name" value="EAL domain"/>
    <property type="match status" value="1"/>
</dbReference>
<keyword evidence="3 5" id="KW-0472">Membrane</keyword>
<keyword evidence="5" id="KW-1133">Transmembrane helix</keyword>
<comment type="subcellular location">
    <subcellularLocation>
        <location evidence="1">Cell membrane</location>
    </subcellularLocation>
</comment>
<dbReference type="Pfam" id="PF00990">
    <property type="entry name" value="GGDEF"/>
    <property type="match status" value="1"/>
</dbReference>
<dbReference type="InterPro" id="IPR035919">
    <property type="entry name" value="EAL_sf"/>
</dbReference>
<dbReference type="RefSeq" id="WP_221874603.1">
    <property type="nucleotide sequence ID" value="NZ_JACWFH010000023.1"/>
</dbReference>
<evidence type="ECO:0000256" key="1">
    <source>
        <dbReference type="ARBA" id="ARBA00004236"/>
    </source>
</evidence>
<dbReference type="Gene3D" id="3.30.70.270">
    <property type="match status" value="1"/>
</dbReference>
<evidence type="ECO:0000256" key="2">
    <source>
        <dbReference type="ARBA" id="ARBA00022475"/>
    </source>
</evidence>
<evidence type="ECO:0000259" key="7">
    <source>
        <dbReference type="PROSITE" id="PS50885"/>
    </source>
</evidence>
<dbReference type="CDD" id="cd06225">
    <property type="entry name" value="HAMP"/>
    <property type="match status" value="1"/>
</dbReference>
<gene>
    <name evidence="9" type="ORF">H0185_16460</name>
</gene>
<comment type="caution">
    <text evidence="9">The sequence shown here is derived from an EMBL/GenBank/DDBJ whole genome shotgun (WGS) entry which is preliminary data.</text>
</comment>
<dbReference type="EMBL" id="JACWFH010000023">
    <property type="protein sequence ID" value="MBY0098381.1"/>
    <property type="molecule type" value="Genomic_DNA"/>
</dbReference>
<dbReference type="PANTHER" id="PTHR44757:SF2">
    <property type="entry name" value="BIOFILM ARCHITECTURE MAINTENANCE PROTEIN MBAA"/>
    <property type="match status" value="1"/>
</dbReference>
<keyword evidence="10" id="KW-1185">Reference proteome</keyword>
<evidence type="ECO:0000259" key="6">
    <source>
        <dbReference type="PROSITE" id="PS50883"/>
    </source>
</evidence>
<feature type="domain" description="HAMP" evidence="7">
    <location>
        <begin position="351"/>
        <end position="403"/>
    </location>
</feature>
<accession>A0ABS7K7Y6</accession>
<evidence type="ECO:0000313" key="10">
    <source>
        <dbReference type="Proteomes" id="UP000769780"/>
    </source>
</evidence>
<evidence type="ECO:0000259" key="8">
    <source>
        <dbReference type="PROSITE" id="PS50887"/>
    </source>
</evidence>
<dbReference type="InterPro" id="IPR001633">
    <property type="entry name" value="EAL_dom"/>
</dbReference>